<name>B0PFI8_9FIRM</name>
<keyword evidence="1" id="KW-0812">Transmembrane</keyword>
<keyword evidence="3" id="KW-1185">Reference proteome</keyword>
<proteinExistence type="predicted"/>
<protein>
    <submittedName>
        <fullName evidence="2">Uncharacterized protein</fullName>
    </submittedName>
</protein>
<feature type="transmembrane region" description="Helical" evidence="1">
    <location>
        <begin position="12"/>
        <end position="34"/>
    </location>
</feature>
<dbReference type="EMBL" id="ABGD02000026">
    <property type="protein sequence ID" value="EDS09764.1"/>
    <property type="molecule type" value="Genomic_DNA"/>
</dbReference>
<evidence type="ECO:0000313" key="2">
    <source>
        <dbReference type="EMBL" id="EDS09764.1"/>
    </source>
</evidence>
<dbReference type="HOGENOM" id="CLU_3303758_0_0_9"/>
<keyword evidence="1" id="KW-0472">Membrane</keyword>
<accession>B0PFI8</accession>
<reference evidence="2" key="2">
    <citation type="submission" date="2013-09" db="EMBL/GenBank/DDBJ databases">
        <title>Draft genome sequence of Anaerotruncus colihominis(DSM 17241).</title>
        <authorList>
            <person name="Sudarsanam P."/>
            <person name="Ley R."/>
            <person name="Guruge J."/>
            <person name="Turnbaugh P.J."/>
            <person name="Mahowald M."/>
            <person name="Liep D."/>
            <person name="Gordon J."/>
        </authorList>
    </citation>
    <scope>NUCLEOTIDE SEQUENCE</scope>
    <source>
        <strain evidence="2">DSM 17241</strain>
    </source>
</reference>
<organism evidence="2 3">
    <name type="scientific">Anaerotruncus colihominis DSM 17241</name>
    <dbReference type="NCBI Taxonomy" id="445972"/>
    <lineage>
        <taxon>Bacteria</taxon>
        <taxon>Bacillati</taxon>
        <taxon>Bacillota</taxon>
        <taxon>Clostridia</taxon>
        <taxon>Eubacteriales</taxon>
        <taxon>Oscillospiraceae</taxon>
        <taxon>Anaerotruncus</taxon>
    </lineage>
</organism>
<comment type="caution">
    <text evidence="2">The sequence shown here is derived from an EMBL/GenBank/DDBJ whole genome shotgun (WGS) entry which is preliminary data.</text>
</comment>
<evidence type="ECO:0000256" key="1">
    <source>
        <dbReference type="SAM" id="Phobius"/>
    </source>
</evidence>
<dbReference type="AlphaFoldDB" id="B0PFI8"/>
<evidence type="ECO:0000313" key="3">
    <source>
        <dbReference type="Proteomes" id="UP000003803"/>
    </source>
</evidence>
<reference evidence="2" key="1">
    <citation type="submission" date="2007-11" db="EMBL/GenBank/DDBJ databases">
        <authorList>
            <person name="Fulton L."/>
            <person name="Clifton S."/>
            <person name="Fulton B."/>
            <person name="Xu J."/>
            <person name="Minx P."/>
            <person name="Pepin K.H."/>
            <person name="Johnson M."/>
            <person name="Thiruvilangam P."/>
            <person name="Bhonagiri V."/>
            <person name="Nash W.E."/>
            <person name="Mardis E.R."/>
            <person name="Wilson R.K."/>
        </authorList>
    </citation>
    <scope>NUCLEOTIDE SEQUENCE [LARGE SCALE GENOMIC DNA]</scope>
    <source>
        <strain evidence="2">DSM 17241</strain>
    </source>
</reference>
<keyword evidence="1" id="KW-1133">Transmembrane helix</keyword>
<sequence>MRVGERFCGGHFLGHGVMLGIMMGGFTHHFSVYLESKQG</sequence>
<dbReference type="Proteomes" id="UP000003803">
    <property type="component" value="Unassembled WGS sequence"/>
</dbReference>
<gene>
    <name evidence="2" type="ORF">ANACOL_03568</name>
</gene>